<sequence>MLDNKGLEVHDIENTLGYVMSPSIDQ</sequence>
<accession>A0A382JWF8</accession>
<protein>
    <submittedName>
        <fullName evidence="1">Uncharacterized protein</fullName>
    </submittedName>
</protein>
<feature type="non-terminal residue" evidence="1">
    <location>
        <position position="26"/>
    </location>
</feature>
<name>A0A382JWF8_9ZZZZ</name>
<dbReference type="EMBL" id="UINC01076873">
    <property type="protein sequence ID" value="SVC16450.1"/>
    <property type="molecule type" value="Genomic_DNA"/>
</dbReference>
<organism evidence="1">
    <name type="scientific">marine metagenome</name>
    <dbReference type="NCBI Taxonomy" id="408172"/>
    <lineage>
        <taxon>unclassified sequences</taxon>
        <taxon>metagenomes</taxon>
        <taxon>ecological metagenomes</taxon>
    </lineage>
</organism>
<gene>
    <name evidence="1" type="ORF">METZ01_LOCUS269304</name>
</gene>
<proteinExistence type="predicted"/>
<dbReference type="AlphaFoldDB" id="A0A382JWF8"/>
<evidence type="ECO:0000313" key="1">
    <source>
        <dbReference type="EMBL" id="SVC16450.1"/>
    </source>
</evidence>
<reference evidence="1" key="1">
    <citation type="submission" date="2018-05" db="EMBL/GenBank/DDBJ databases">
        <authorList>
            <person name="Lanie J.A."/>
            <person name="Ng W.-L."/>
            <person name="Kazmierczak K.M."/>
            <person name="Andrzejewski T.M."/>
            <person name="Davidsen T.M."/>
            <person name="Wayne K.J."/>
            <person name="Tettelin H."/>
            <person name="Glass J.I."/>
            <person name="Rusch D."/>
            <person name="Podicherti R."/>
            <person name="Tsui H.-C.T."/>
            <person name="Winkler M.E."/>
        </authorList>
    </citation>
    <scope>NUCLEOTIDE SEQUENCE</scope>
</reference>